<dbReference type="AlphaFoldDB" id="X7EJL6"/>
<keyword evidence="3" id="KW-1003">Cell membrane</keyword>
<accession>X7EJL6</accession>
<dbReference type="PRINTS" id="PR00953">
    <property type="entry name" value="TYPE3IMRPROT"/>
</dbReference>
<evidence type="ECO:0000256" key="1">
    <source>
        <dbReference type="ARBA" id="ARBA00004651"/>
    </source>
</evidence>
<dbReference type="GO" id="GO:0005886">
    <property type="term" value="C:plasma membrane"/>
    <property type="evidence" value="ECO:0007669"/>
    <property type="project" value="UniProtKB-SubCell"/>
</dbReference>
<evidence type="ECO:0000256" key="5">
    <source>
        <dbReference type="ARBA" id="ARBA00022989"/>
    </source>
</evidence>
<organism evidence="7 8">
    <name type="scientific">Roseivivax halodurans JCM 10272</name>
    <dbReference type="NCBI Taxonomy" id="1449350"/>
    <lineage>
        <taxon>Bacteria</taxon>
        <taxon>Pseudomonadati</taxon>
        <taxon>Pseudomonadota</taxon>
        <taxon>Alphaproteobacteria</taxon>
        <taxon>Rhodobacterales</taxon>
        <taxon>Roseobacteraceae</taxon>
        <taxon>Roseivivax</taxon>
    </lineage>
</organism>
<protein>
    <submittedName>
        <fullName evidence="7">Flagellar biosynthesis protein FliR</fullName>
    </submittedName>
</protein>
<dbReference type="PANTHER" id="PTHR30065:SF8">
    <property type="entry name" value="FLAGELLAR BIOSYNTHETIC PROTEIN FLIR"/>
    <property type="match status" value="1"/>
</dbReference>
<evidence type="ECO:0000256" key="4">
    <source>
        <dbReference type="ARBA" id="ARBA00022692"/>
    </source>
</evidence>
<evidence type="ECO:0000313" key="8">
    <source>
        <dbReference type="Proteomes" id="UP000022447"/>
    </source>
</evidence>
<keyword evidence="7" id="KW-0282">Flagellum</keyword>
<dbReference type="RefSeq" id="WP_037256911.1">
    <property type="nucleotide sequence ID" value="NZ_JALZ01000001.1"/>
</dbReference>
<sequence>MDLSVFLTSQILGVGMVFARIGAIIMFVPGLGEQSIPVRHRLAMALALSIALSPILPVGPLDLQEPLVILRLLGVEITLGLWFGLVARVIMSALTFAGYQIGLVSGLANAMAPTTGAFEGATLVASALTTAGIALVFASDLHHLIIGAMIMSYDVFPLGRIMPGDLAQQMVRAGAMSLYLGVSMSAPFYVMGMVLNVGLGVANRLMPTLPVFFVATPVLLASGIGVLVFAGPAILTAFLMRLSDWLGTLSF</sequence>
<evidence type="ECO:0000313" key="7">
    <source>
        <dbReference type="EMBL" id="ETX16299.1"/>
    </source>
</evidence>
<dbReference type="Proteomes" id="UP000022447">
    <property type="component" value="Unassembled WGS sequence"/>
</dbReference>
<keyword evidence="7" id="KW-0966">Cell projection</keyword>
<evidence type="ECO:0000256" key="6">
    <source>
        <dbReference type="ARBA" id="ARBA00023136"/>
    </source>
</evidence>
<evidence type="ECO:0000256" key="2">
    <source>
        <dbReference type="ARBA" id="ARBA00009772"/>
    </source>
</evidence>
<reference evidence="7 8" key="1">
    <citation type="submission" date="2014-01" db="EMBL/GenBank/DDBJ databases">
        <title>Roseivivax halodurans JCM 10272 Genome Sequencing.</title>
        <authorList>
            <person name="Lai Q."/>
            <person name="Li G."/>
            <person name="Shao Z."/>
        </authorList>
    </citation>
    <scope>NUCLEOTIDE SEQUENCE [LARGE SCALE GENOMIC DNA]</scope>
    <source>
        <strain evidence="7 8">JCM 10272</strain>
    </source>
</reference>
<keyword evidence="5" id="KW-1133">Transmembrane helix</keyword>
<dbReference type="InterPro" id="IPR002010">
    <property type="entry name" value="T3SS_IM_R"/>
</dbReference>
<dbReference type="GO" id="GO:0006605">
    <property type="term" value="P:protein targeting"/>
    <property type="evidence" value="ECO:0007669"/>
    <property type="project" value="InterPro"/>
</dbReference>
<comment type="subcellular location">
    <subcellularLocation>
        <location evidence="1">Cell membrane</location>
        <topology evidence="1">Multi-pass membrane protein</topology>
    </subcellularLocation>
</comment>
<keyword evidence="8" id="KW-1185">Reference proteome</keyword>
<dbReference type="PANTHER" id="PTHR30065">
    <property type="entry name" value="FLAGELLAR BIOSYNTHETIC PROTEIN FLIR"/>
    <property type="match status" value="1"/>
</dbReference>
<dbReference type="OrthoDB" id="9779817at2"/>
<dbReference type="EMBL" id="JALZ01000001">
    <property type="protein sequence ID" value="ETX16299.1"/>
    <property type="molecule type" value="Genomic_DNA"/>
</dbReference>
<dbReference type="Pfam" id="PF01311">
    <property type="entry name" value="Bac_export_1"/>
    <property type="match status" value="1"/>
</dbReference>
<evidence type="ECO:0000256" key="3">
    <source>
        <dbReference type="ARBA" id="ARBA00022475"/>
    </source>
</evidence>
<keyword evidence="4" id="KW-0812">Transmembrane</keyword>
<keyword evidence="6" id="KW-0472">Membrane</keyword>
<keyword evidence="7" id="KW-0969">Cilium</keyword>
<name>X7EJL6_9RHOB</name>
<dbReference type="eggNOG" id="COG1684">
    <property type="taxonomic scope" value="Bacteria"/>
</dbReference>
<proteinExistence type="inferred from homology"/>
<comment type="caution">
    <text evidence="7">The sequence shown here is derived from an EMBL/GenBank/DDBJ whole genome shotgun (WGS) entry which is preliminary data.</text>
</comment>
<gene>
    <name evidence="7" type="ORF">OCH239_00170</name>
</gene>
<dbReference type="STRING" id="1449350.OCH239_00170"/>
<comment type="similarity">
    <text evidence="2">Belongs to the FliR/MopE/SpaR family.</text>
</comment>